<sequence>MQTPRFKLMICVGATALNLLLVALGYYLFGPVAALGFGATFGIAIFEAVIWSFRRGKTRTKERRIMTAVIAVATLTGVLIGVDSYRDGLHETRVRVREANRLRSQVKSKSQYELVTISYHAPPLQTDERLSVHGYVTNPEDLDSLQEMVYKDRSWKVEWDVGLMSQSPSSR</sequence>
<dbReference type="OrthoDB" id="271329at2"/>
<dbReference type="RefSeq" id="WP_145387699.1">
    <property type="nucleotide sequence ID" value="NZ_CP037423.1"/>
</dbReference>
<evidence type="ECO:0000256" key="1">
    <source>
        <dbReference type="SAM" id="Phobius"/>
    </source>
</evidence>
<organism evidence="2 3">
    <name type="scientific">Stieleria neptunia</name>
    <dbReference type="NCBI Taxonomy" id="2527979"/>
    <lineage>
        <taxon>Bacteria</taxon>
        <taxon>Pseudomonadati</taxon>
        <taxon>Planctomycetota</taxon>
        <taxon>Planctomycetia</taxon>
        <taxon>Pirellulales</taxon>
        <taxon>Pirellulaceae</taxon>
        <taxon>Stieleria</taxon>
    </lineage>
</organism>
<feature type="transmembrane region" description="Helical" evidence="1">
    <location>
        <begin position="65"/>
        <end position="82"/>
    </location>
</feature>
<accession>A0A518HRM9</accession>
<dbReference type="EMBL" id="CP037423">
    <property type="protein sequence ID" value="QDV43506.1"/>
    <property type="molecule type" value="Genomic_DNA"/>
</dbReference>
<keyword evidence="1" id="KW-1133">Transmembrane helix</keyword>
<gene>
    <name evidence="2" type="ORF">Enr13x_33630</name>
</gene>
<dbReference type="KEGG" id="snep:Enr13x_33630"/>
<evidence type="ECO:0000313" key="2">
    <source>
        <dbReference type="EMBL" id="QDV43506.1"/>
    </source>
</evidence>
<keyword evidence="1" id="KW-0812">Transmembrane</keyword>
<protein>
    <submittedName>
        <fullName evidence="2">Uncharacterized protein</fullName>
    </submittedName>
</protein>
<keyword evidence="1" id="KW-0472">Membrane</keyword>
<reference evidence="2 3" key="1">
    <citation type="submission" date="2019-03" db="EMBL/GenBank/DDBJ databases">
        <title>Deep-cultivation of Planctomycetes and their phenomic and genomic characterization uncovers novel biology.</title>
        <authorList>
            <person name="Wiegand S."/>
            <person name="Jogler M."/>
            <person name="Boedeker C."/>
            <person name="Pinto D."/>
            <person name="Vollmers J."/>
            <person name="Rivas-Marin E."/>
            <person name="Kohn T."/>
            <person name="Peeters S.H."/>
            <person name="Heuer A."/>
            <person name="Rast P."/>
            <person name="Oberbeckmann S."/>
            <person name="Bunk B."/>
            <person name="Jeske O."/>
            <person name="Meyerdierks A."/>
            <person name="Storesund J.E."/>
            <person name="Kallscheuer N."/>
            <person name="Luecker S."/>
            <person name="Lage O.M."/>
            <person name="Pohl T."/>
            <person name="Merkel B.J."/>
            <person name="Hornburger P."/>
            <person name="Mueller R.-W."/>
            <person name="Bruemmer F."/>
            <person name="Labrenz M."/>
            <person name="Spormann A.M."/>
            <person name="Op den Camp H."/>
            <person name="Overmann J."/>
            <person name="Amann R."/>
            <person name="Jetten M.S.M."/>
            <person name="Mascher T."/>
            <person name="Medema M.H."/>
            <person name="Devos D.P."/>
            <person name="Kaster A.-K."/>
            <person name="Ovreas L."/>
            <person name="Rohde M."/>
            <person name="Galperin M.Y."/>
            <person name="Jogler C."/>
        </authorList>
    </citation>
    <scope>NUCLEOTIDE SEQUENCE [LARGE SCALE GENOMIC DNA]</scope>
    <source>
        <strain evidence="2 3">Enr13</strain>
    </source>
</reference>
<dbReference type="AlphaFoldDB" id="A0A518HRM9"/>
<feature type="transmembrane region" description="Helical" evidence="1">
    <location>
        <begin position="35"/>
        <end position="53"/>
    </location>
</feature>
<feature type="transmembrane region" description="Helical" evidence="1">
    <location>
        <begin position="7"/>
        <end position="29"/>
    </location>
</feature>
<name>A0A518HRM9_9BACT</name>
<evidence type="ECO:0000313" key="3">
    <source>
        <dbReference type="Proteomes" id="UP000319004"/>
    </source>
</evidence>
<dbReference type="Proteomes" id="UP000319004">
    <property type="component" value="Chromosome"/>
</dbReference>
<proteinExistence type="predicted"/>
<keyword evidence="3" id="KW-1185">Reference proteome</keyword>